<evidence type="ECO:0000256" key="3">
    <source>
        <dbReference type="ARBA" id="ARBA00022553"/>
    </source>
</evidence>
<dbReference type="SMART" id="SM00388">
    <property type="entry name" value="HisKA"/>
    <property type="match status" value="1"/>
</dbReference>
<dbReference type="GO" id="GO:0000155">
    <property type="term" value="F:phosphorelay sensor kinase activity"/>
    <property type="evidence" value="ECO:0007669"/>
    <property type="project" value="InterPro"/>
</dbReference>
<dbReference type="SMART" id="SM00387">
    <property type="entry name" value="HATPase_c"/>
    <property type="match status" value="1"/>
</dbReference>
<proteinExistence type="predicted"/>
<dbReference type="PROSITE" id="PS50109">
    <property type="entry name" value="HIS_KIN"/>
    <property type="match status" value="1"/>
</dbReference>
<evidence type="ECO:0000259" key="9">
    <source>
        <dbReference type="PROSITE" id="PS50109"/>
    </source>
</evidence>
<evidence type="ECO:0000256" key="8">
    <source>
        <dbReference type="SAM" id="Phobius"/>
    </source>
</evidence>
<evidence type="ECO:0000256" key="6">
    <source>
        <dbReference type="ARBA" id="ARBA00023012"/>
    </source>
</evidence>
<dbReference type="PANTHER" id="PTHR45453:SF1">
    <property type="entry name" value="PHOSPHATE REGULON SENSOR PROTEIN PHOR"/>
    <property type="match status" value="1"/>
</dbReference>
<dbReference type="SUPFAM" id="SSF47384">
    <property type="entry name" value="Homodimeric domain of signal transducing histidine kinase"/>
    <property type="match status" value="1"/>
</dbReference>
<dbReference type="InterPro" id="IPR003661">
    <property type="entry name" value="HisK_dim/P_dom"/>
</dbReference>
<name>A0A1Q2LIG8_9HELI</name>
<dbReference type="Pfam" id="PF02518">
    <property type="entry name" value="HATPase_c"/>
    <property type="match status" value="1"/>
</dbReference>
<dbReference type="CDD" id="cd00082">
    <property type="entry name" value="HisKA"/>
    <property type="match status" value="1"/>
</dbReference>
<dbReference type="RefSeq" id="WP_077388687.1">
    <property type="nucleotide sequence ID" value="NZ_CP019645.1"/>
</dbReference>
<evidence type="ECO:0000313" key="11">
    <source>
        <dbReference type="Proteomes" id="UP000188298"/>
    </source>
</evidence>
<evidence type="ECO:0000256" key="5">
    <source>
        <dbReference type="ARBA" id="ARBA00022777"/>
    </source>
</evidence>
<dbReference type="GO" id="GO:0004721">
    <property type="term" value="F:phosphoprotein phosphatase activity"/>
    <property type="evidence" value="ECO:0007669"/>
    <property type="project" value="TreeGrafter"/>
</dbReference>
<feature type="coiled-coil region" evidence="7">
    <location>
        <begin position="82"/>
        <end position="112"/>
    </location>
</feature>
<gene>
    <name evidence="10" type="ORF">XJ32_06070</name>
</gene>
<dbReference type="InterPro" id="IPR005467">
    <property type="entry name" value="His_kinase_dom"/>
</dbReference>
<evidence type="ECO:0000256" key="2">
    <source>
        <dbReference type="ARBA" id="ARBA00012438"/>
    </source>
</evidence>
<keyword evidence="4" id="KW-0808">Transferase</keyword>
<reference evidence="10 11" key="1">
    <citation type="submission" date="2017-02" db="EMBL/GenBank/DDBJ databases">
        <title>Whole genome sequencing of Helicobacter bilis strain AAQJH.</title>
        <authorList>
            <person name="Conlan S."/>
            <person name="Thomas P.J."/>
            <person name="Mullikin J."/>
            <person name="Palmore T.N."/>
            <person name="Frank K.M."/>
            <person name="Segre J.A."/>
        </authorList>
    </citation>
    <scope>NUCLEOTIDE SEQUENCE [LARGE SCALE GENOMIC DNA]</scope>
    <source>
        <strain evidence="10 11">AAQJH</strain>
    </source>
</reference>
<dbReference type="PANTHER" id="PTHR45453">
    <property type="entry name" value="PHOSPHATE REGULON SENSOR PROTEIN PHOR"/>
    <property type="match status" value="1"/>
</dbReference>
<dbReference type="EMBL" id="CP019645">
    <property type="protein sequence ID" value="AQQ59722.1"/>
    <property type="molecule type" value="Genomic_DNA"/>
</dbReference>
<dbReference type="EC" id="2.7.13.3" evidence="2"/>
<dbReference type="GO" id="GO:0016036">
    <property type="term" value="P:cellular response to phosphate starvation"/>
    <property type="evidence" value="ECO:0007669"/>
    <property type="project" value="TreeGrafter"/>
</dbReference>
<accession>A0A1Q2LIG8</accession>
<organism evidence="10 11">
    <name type="scientific">Helicobacter bilis</name>
    <dbReference type="NCBI Taxonomy" id="37372"/>
    <lineage>
        <taxon>Bacteria</taxon>
        <taxon>Pseudomonadati</taxon>
        <taxon>Campylobacterota</taxon>
        <taxon>Epsilonproteobacteria</taxon>
        <taxon>Campylobacterales</taxon>
        <taxon>Helicobacteraceae</taxon>
        <taxon>Helicobacter</taxon>
    </lineage>
</organism>
<dbReference type="InterPro" id="IPR036890">
    <property type="entry name" value="HATPase_C_sf"/>
</dbReference>
<keyword evidence="8" id="KW-0812">Transmembrane</keyword>
<dbReference type="KEGG" id="hbl:XJ32_06070"/>
<feature type="transmembrane region" description="Helical" evidence="8">
    <location>
        <begin position="6"/>
        <end position="36"/>
    </location>
</feature>
<dbReference type="InterPro" id="IPR050351">
    <property type="entry name" value="BphY/WalK/GraS-like"/>
</dbReference>
<sequence>MLVYGTFFAISILAILLDFTSIAIVCNLLGLLLVLAHFLRKKDIDKDAYLIESTKNALCNLKEKKFQDINFKALKKDNNPYISELKALSEAMQKQQNRIQKRTRKLHEKNLQTTQLLASISHEIKNPLSIIQASIETIMIHKEMEEEMRNKLLHRIMIYSKKINALLNKLTLSESLEHNVIAIKMEQFDILLLCEEVIEGFHNYLLKAVYQDKKIVLEGKNRLIFADRILIEQVLNNLIYNALKYANTKVIVQIHDGYIAVIDDGLGVAKNELANLTKKYYQGSNTKQGSHSLGLGLFIVKEIAKIHNTKVEFFTKRTKKEGLCVCFRI</sequence>
<protein>
    <recommendedName>
        <fullName evidence="2">histidine kinase</fullName>
        <ecNumber evidence="2">2.7.13.3</ecNumber>
    </recommendedName>
</protein>
<keyword evidence="8" id="KW-0472">Membrane</keyword>
<dbReference type="Gene3D" id="1.10.287.130">
    <property type="match status" value="1"/>
</dbReference>
<dbReference type="GO" id="GO:0005886">
    <property type="term" value="C:plasma membrane"/>
    <property type="evidence" value="ECO:0007669"/>
    <property type="project" value="TreeGrafter"/>
</dbReference>
<keyword evidence="7" id="KW-0175">Coiled coil</keyword>
<dbReference type="AlphaFoldDB" id="A0A1Q2LIG8"/>
<keyword evidence="8" id="KW-1133">Transmembrane helix</keyword>
<keyword evidence="3" id="KW-0597">Phosphoprotein</keyword>
<evidence type="ECO:0000256" key="7">
    <source>
        <dbReference type="SAM" id="Coils"/>
    </source>
</evidence>
<dbReference type="Pfam" id="PF00512">
    <property type="entry name" value="HisKA"/>
    <property type="match status" value="1"/>
</dbReference>
<dbReference type="Proteomes" id="UP000188298">
    <property type="component" value="Chromosome"/>
</dbReference>
<evidence type="ECO:0000313" key="10">
    <source>
        <dbReference type="EMBL" id="AQQ59722.1"/>
    </source>
</evidence>
<keyword evidence="6" id="KW-0902">Two-component regulatory system</keyword>
<dbReference type="Gene3D" id="3.30.565.10">
    <property type="entry name" value="Histidine kinase-like ATPase, C-terminal domain"/>
    <property type="match status" value="1"/>
</dbReference>
<dbReference type="SUPFAM" id="SSF55874">
    <property type="entry name" value="ATPase domain of HSP90 chaperone/DNA topoisomerase II/histidine kinase"/>
    <property type="match status" value="1"/>
</dbReference>
<keyword evidence="5 10" id="KW-0418">Kinase</keyword>
<comment type="catalytic activity">
    <reaction evidence="1">
        <text>ATP + protein L-histidine = ADP + protein N-phospho-L-histidine.</text>
        <dbReference type="EC" id="2.7.13.3"/>
    </reaction>
</comment>
<dbReference type="InterPro" id="IPR003594">
    <property type="entry name" value="HATPase_dom"/>
</dbReference>
<feature type="domain" description="Histidine kinase" evidence="9">
    <location>
        <begin position="119"/>
        <end position="329"/>
    </location>
</feature>
<dbReference type="InterPro" id="IPR036097">
    <property type="entry name" value="HisK_dim/P_sf"/>
</dbReference>
<evidence type="ECO:0000256" key="4">
    <source>
        <dbReference type="ARBA" id="ARBA00022679"/>
    </source>
</evidence>
<evidence type="ECO:0000256" key="1">
    <source>
        <dbReference type="ARBA" id="ARBA00000085"/>
    </source>
</evidence>
<dbReference type="CDD" id="cd00075">
    <property type="entry name" value="HATPase"/>
    <property type="match status" value="1"/>
</dbReference>